<evidence type="ECO:0000256" key="4">
    <source>
        <dbReference type="SAM" id="MobiDB-lite"/>
    </source>
</evidence>
<evidence type="ECO:0000256" key="3">
    <source>
        <dbReference type="PIRSR" id="PIRSR605502-1"/>
    </source>
</evidence>
<dbReference type="PANTHER" id="PTHR16222">
    <property type="entry name" value="ADP-RIBOSYLGLYCOHYDROLASE"/>
    <property type="match status" value="1"/>
</dbReference>
<feature type="region of interest" description="Disordered" evidence="4">
    <location>
        <begin position="113"/>
        <end position="133"/>
    </location>
</feature>
<dbReference type="Gene3D" id="1.10.4080.10">
    <property type="entry name" value="ADP-ribosylation/Crystallin J1"/>
    <property type="match status" value="1"/>
</dbReference>
<dbReference type="InterPro" id="IPR005502">
    <property type="entry name" value="Ribosyl_crysJ1"/>
</dbReference>
<comment type="similarity">
    <text evidence="1">Belongs to the ADP-ribosylglycohydrolase family.</text>
</comment>
<reference evidence="5 6" key="1">
    <citation type="submission" date="2019-03" db="EMBL/GenBank/DDBJ databases">
        <title>Genomics of glacier-inhabiting Cryobacterium strains.</title>
        <authorList>
            <person name="Liu Q."/>
            <person name="Xin Y.-H."/>
        </authorList>
    </citation>
    <scope>NUCLEOTIDE SEQUENCE [LARGE SCALE GENOMIC DNA]</scope>
    <source>
        <strain evidence="5 6">TMT1-51</strain>
    </source>
</reference>
<dbReference type="GO" id="GO:0046872">
    <property type="term" value="F:metal ion binding"/>
    <property type="evidence" value="ECO:0007669"/>
    <property type="project" value="UniProtKB-KW"/>
</dbReference>
<evidence type="ECO:0000256" key="1">
    <source>
        <dbReference type="ARBA" id="ARBA00010702"/>
    </source>
</evidence>
<proteinExistence type="inferred from homology"/>
<dbReference type="RefSeq" id="WP_134425806.1">
    <property type="nucleotide sequence ID" value="NZ_SOHA01000042.1"/>
</dbReference>
<evidence type="ECO:0000256" key="2">
    <source>
        <dbReference type="ARBA" id="ARBA00022801"/>
    </source>
</evidence>
<dbReference type="Pfam" id="PF03747">
    <property type="entry name" value="ADP_ribosyl_GH"/>
    <property type="match status" value="1"/>
</dbReference>
<dbReference type="OrthoDB" id="9798107at2"/>
<dbReference type="PANTHER" id="PTHR16222:SF24">
    <property type="entry name" value="ADP-RIBOSYLHYDROLASE ARH3"/>
    <property type="match status" value="1"/>
</dbReference>
<dbReference type="InterPro" id="IPR050792">
    <property type="entry name" value="ADP-ribosylglycohydrolase"/>
</dbReference>
<dbReference type="SUPFAM" id="SSF101478">
    <property type="entry name" value="ADP-ribosylglycohydrolase"/>
    <property type="match status" value="1"/>
</dbReference>
<feature type="binding site" evidence="3">
    <location>
        <position position="263"/>
    </location>
    <ligand>
        <name>Mg(2+)</name>
        <dbReference type="ChEBI" id="CHEBI:18420"/>
        <label>1</label>
    </ligand>
</feature>
<dbReference type="InterPro" id="IPR036705">
    <property type="entry name" value="Ribosyl_crysJ1_sf"/>
</dbReference>
<gene>
    <name evidence="5" type="ORF">E3T49_15415</name>
</gene>
<comment type="cofactor">
    <cofactor evidence="3">
        <name>Mg(2+)</name>
        <dbReference type="ChEBI" id="CHEBI:18420"/>
    </cofactor>
    <text evidence="3">Binds 2 magnesium ions per subunit.</text>
</comment>
<organism evidence="5 6">
    <name type="scientific">Cryobacterium cryoconiti</name>
    <dbReference type="NCBI Taxonomy" id="1259239"/>
    <lineage>
        <taxon>Bacteria</taxon>
        <taxon>Bacillati</taxon>
        <taxon>Actinomycetota</taxon>
        <taxon>Actinomycetes</taxon>
        <taxon>Micrococcales</taxon>
        <taxon>Microbacteriaceae</taxon>
        <taxon>Cryobacterium</taxon>
    </lineage>
</organism>
<protein>
    <submittedName>
        <fullName evidence="5">ADP-ribosylglycohydrolase family protein</fullName>
    </submittedName>
</protein>
<evidence type="ECO:0000313" key="6">
    <source>
        <dbReference type="Proteomes" id="UP000297472"/>
    </source>
</evidence>
<dbReference type="AlphaFoldDB" id="A0A4Y8JT24"/>
<dbReference type="GO" id="GO:0016787">
    <property type="term" value="F:hydrolase activity"/>
    <property type="evidence" value="ECO:0007669"/>
    <property type="project" value="UniProtKB-KW"/>
</dbReference>
<dbReference type="EMBL" id="SOHA01000042">
    <property type="protein sequence ID" value="TFD26332.1"/>
    <property type="molecule type" value="Genomic_DNA"/>
</dbReference>
<comment type="caution">
    <text evidence="5">The sequence shown here is derived from an EMBL/GenBank/DDBJ whole genome shotgun (WGS) entry which is preliminary data.</text>
</comment>
<feature type="binding site" evidence="3">
    <location>
        <position position="265"/>
    </location>
    <ligand>
        <name>Mg(2+)</name>
        <dbReference type="ChEBI" id="CHEBI:18420"/>
        <label>1</label>
    </ligand>
</feature>
<feature type="binding site" evidence="3">
    <location>
        <position position="57"/>
    </location>
    <ligand>
        <name>Mg(2+)</name>
        <dbReference type="ChEBI" id="CHEBI:18420"/>
        <label>1</label>
    </ligand>
</feature>
<keyword evidence="3" id="KW-0479">Metal-binding</keyword>
<accession>A0A4Y8JT24</accession>
<keyword evidence="3" id="KW-0460">Magnesium</keyword>
<sequence length="339" mass="35389">MNLTAAQHDRSAGVLLGLACGDALGAGYEFAGPLPDTAPVSMRGGGGFHWAPGEWTDYTAMTVPLAVAAAAGRDLRDESVLNEIVAQWVNWAKSAPYAGTQLGAVLSGSEPTAAGARRAAREQHERNGRSAGNGSLLRTAAVALAYLDDPVALAETARRVSELTHCETDASDACALFGLALRQAVLEGELDIRAGLPTLPSERREMWTARFDDAEHKRPADFPGNGWVVQTLQAAWSAITHARATDAGQVRRAIEAAARGGGDTDAVAATAGALTAARWGLAAVPTAWRHLVQGWPGLGGVDLVRLSMQAAHRGEAGEVGGAVADEVGRRRTVKLRAVR</sequence>
<name>A0A4Y8JT24_9MICO</name>
<feature type="binding site" evidence="3">
    <location>
        <position position="56"/>
    </location>
    <ligand>
        <name>Mg(2+)</name>
        <dbReference type="ChEBI" id="CHEBI:18420"/>
        <label>1</label>
    </ligand>
</feature>
<evidence type="ECO:0000313" key="5">
    <source>
        <dbReference type="EMBL" id="TFD26332.1"/>
    </source>
</evidence>
<feature type="compositionally biased region" description="Basic and acidic residues" evidence="4">
    <location>
        <begin position="119"/>
        <end position="128"/>
    </location>
</feature>
<keyword evidence="2 5" id="KW-0378">Hydrolase</keyword>
<dbReference type="Proteomes" id="UP000297472">
    <property type="component" value="Unassembled WGS sequence"/>
</dbReference>
<keyword evidence="6" id="KW-1185">Reference proteome</keyword>